<dbReference type="Gene3D" id="2.160.10.10">
    <property type="entry name" value="Hexapeptide repeat proteins"/>
    <property type="match status" value="1"/>
</dbReference>
<dbReference type="KEGG" id="mhor:MSHOH_2874"/>
<comment type="subcellular location">
    <subcellularLocation>
        <location evidence="2">Cytoplasm</location>
    </subcellularLocation>
</comment>
<dbReference type="Proteomes" id="UP000033101">
    <property type="component" value="Chromosome"/>
</dbReference>
<keyword evidence="13" id="KW-0012">Acyltransferase</keyword>
<keyword evidence="6" id="KW-0963">Cytoplasm</keyword>
<gene>
    <name evidence="16" type="ORF">MSHOH_2874</name>
</gene>
<dbReference type="GO" id="GO:0016746">
    <property type="term" value="F:acyltransferase activity"/>
    <property type="evidence" value="ECO:0007669"/>
    <property type="project" value="UniProtKB-KW"/>
</dbReference>
<dbReference type="InterPro" id="IPR001451">
    <property type="entry name" value="Hexapep"/>
</dbReference>
<dbReference type="HOGENOM" id="CLU_968424_0_0_2"/>
<evidence type="ECO:0000256" key="11">
    <source>
        <dbReference type="ARBA" id="ARBA00022960"/>
    </source>
</evidence>
<dbReference type="Pfam" id="PF00132">
    <property type="entry name" value="Hexapep"/>
    <property type="match status" value="1"/>
</dbReference>
<dbReference type="STRING" id="1434110.MSHOH_2874"/>
<evidence type="ECO:0000256" key="15">
    <source>
        <dbReference type="ARBA" id="ARBA00048493"/>
    </source>
</evidence>
<dbReference type="GO" id="GO:0046872">
    <property type="term" value="F:metal ion binding"/>
    <property type="evidence" value="ECO:0007669"/>
    <property type="project" value="UniProtKB-KW"/>
</dbReference>
<dbReference type="GO" id="GO:0008360">
    <property type="term" value="P:regulation of cell shape"/>
    <property type="evidence" value="ECO:0007669"/>
    <property type="project" value="UniProtKB-KW"/>
</dbReference>
<evidence type="ECO:0000256" key="2">
    <source>
        <dbReference type="ARBA" id="ARBA00004496"/>
    </source>
</evidence>
<evidence type="ECO:0000256" key="7">
    <source>
        <dbReference type="ARBA" id="ARBA00022679"/>
    </source>
</evidence>
<protein>
    <recommendedName>
        <fullName evidence="5">UDP-N-acetylglucosamine diphosphorylase</fullName>
        <ecNumber evidence="5">2.7.7.23</ecNumber>
    </recommendedName>
</protein>
<evidence type="ECO:0000256" key="5">
    <source>
        <dbReference type="ARBA" id="ARBA00012457"/>
    </source>
</evidence>
<dbReference type="PANTHER" id="PTHR43584">
    <property type="entry name" value="NUCLEOTIDYL TRANSFERASE"/>
    <property type="match status" value="1"/>
</dbReference>
<evidence type="ECO:0000256" key="4">
    <source>
        <dbReference type="ARBA" id="ARBA00007947"/>
    </source>
</evidence>
<evidence type="ECO:0000313" key="17">
    <source>
        <dbReference type="Proteomes" id="UP000033101"/>
    </source>
</evidence>
<evidence type="ECO:0000256" key="1">
    <source>
        <dbReference type="ARBA" id="ARBA00001946"/>
    </source>
</evidence>
<dbReference type="GO" id="GO:0003977">
    <property type="term" value="F:UDP-N-acetylglucosamine diphosphorylase activity"/>
    <property type="evidence" value="ECO:0007669"/>
    <property type="project" value="UniProtKB-EC"/>
</dbReference>
<keyword evidence="12" id="KW-0573">Peptidoglycan synthesis</keyword>
<evidence type="ECO:0000313" key="16">
    <source>
        <dbReference type="EMBL" id="AKB79357.1"/>
    </source>
</evidence>
<sequence length="287" mass="31091">MGDIFFFPAGAQERDFTPVIIDTKSIPISCFSLPSSEFDSGQRPTNNPLAAIPPLQLQVPLLSYIAIKHWVQLLFANFTWGIHCQIRQLKAKVENQNLLFRKVLSFLSGSRGPIRIGVDCQIDPTATIIGPTTIGNGVFIGPNVTIVASHIGDHAVLEPGCTVWFGVLGERSSLLANRNIVMSCVMSDSIINTDIRYSIVGSNSFLGAGSHITDCILRNAEEDENKMNSLMVKVLAGEEIVNSGYYVLGPAIGNRVKIGSGVIIYPGRMIKSNSVIIAKEGCCIIDK</sequence>
<organism evidence="16 17">
    <name type="scientific">Methanosarcina horonobensis HB-1 = JCM 15518</name>
    <dbReference type="NCBI Taxonomy" id="1434110"/>
    <lineage>
        <taxon>Archaea</taxon>
        <taxon>Methanobacteriati</taxon>
        <taxon>Methanobacteriota</taxon>
        <taxon>Stenosarchaea group</taxon>
        <taxon>Methanomicrobia</taxon>
        <taxon>Methanosarcinales</taxon>
        <taxon>Methanosarcinaceae</taxon>
        <taxon>Methanosarcina</taxon>
    </lineage>
</organism>
<dbReference type="AlphaFoldDB" id="A0A0E3SGA4"/>
<dbReference type="GO" id="GO:0005737">
    <property type="term" value="C:cytoplasm"/>
    <property type="evidence" value="ECO:0007669"/>
    <property type="project" value="UniProtKB-SubCell"/>
</dbReference>
<keyword evidence="10" id="KW-0460">Magnesium</keyword>
<keyword evidence="11" id="KW-0133">Cell shape</keyword>
<dbReference type="GO" id="GO:0071555">
    <property type="term" value="P:cell wall organization"/>
    <property type="evidence" value="ECO:0007669"/>
    <property type="project" value="UniProtKB-KW"/>
</dbReference>
<dbReference type="RefSeq" id="WP_048140957.1">
    <property type="nucleotide sequence ID" value="NZ_CP009516.1"/>
</dbReference>
<comment type="similarity">
    <text evidence="4">In the N-terminal section; belongs to the N-acetylglucosamine-1-phosphate uridyltransferase family.</text>
</comment>
<dbReference type="GeneID" id="24832195"/>
<dbReference type="OrthoDB" id="135068at2157"/>
<keyword evidence="7 16" id="KW-0808">Transferase</keyword>
<evidence type="ECO:0000256" key="8">
    <source>
        <dbReference type="ARBA" id="ARBA00022695"/>
    </source>
</evidence>
<proteinExistence type="inferred from homology"/>
<dbReference type="PANTHER" id="PTHR43584:SF3">
    <property type="entry name" value="BIFUNCTIONAL PROTEIN GLMU"/>
    <property type="match status" value="1"/>
</dbReference>
<evidence type="ECO:0000256" key="10">
    <source>
        <dbReference type="ARBA" id="ARBA00022842"/>
    </source>
</evidence>
<dbReference type="SUPFAM" id="SSF51161">
    <property type="entry name" value="Trimeric LpxA-like enzymes"/>
    <property type="match status" value="1"/>
</dbReference>
<evidence type="ECO:0000256" key="14">
    <source>
        <dbReference type="ARBA" id="ARBA00023316"/>
    </source>
</evidence>
<comment type="similarity">
    <text evidence="3">In the C-terminal section; belongs to the transferase hexapeptide repeat family.</text>
</comment>
<comment type="catalytic activity">
    <reaction evidence="15">
        <text>N-acetyl-alpha-D-glucosamine 1-phosphate + UTP + H(+) = UDP-N-acetyl-alpha-D-glucosamine + diphosphate</text>
        <dbReference type="Rhea" id="RHEA:13509"/>
        <dbReference type="ChEBI" id="CHEBI:15378"/>
        <dbReference type="ChEBI" id="CHEBI:33019"/>
        <dbReference type="ChEBI" id="CHEBI:46398"/>
        <dbReference type="ChEBI" id="CHEBI:57705"/>
        <dbReference type="ChEBI" id="CHEBI:57776"/>
        <dbReference type="EC" id="2.7.7.23"/>
    </reaction>
</comment>
<keyword evidence="8" id="KW-0548">Nucleotidyltransferase</keyword>
<dbReference type="InterPro" id="IPR011004">
    <property type="entry name" value="Trimer_LpxA-like_sf"/>
</dbReference>
<evidence type="ECO:0000256" key="12">
    <source>
        <dbReference type="ARBA" id="ARBA00022984"/>
    </source>
</evidence>
<dbReference type="PATRIC" id="fig|1434110.4.peg.3708"/>
<reference evidence="16 17" key="1">
    <citation type="submission" date="2014-07" db="EMBL/GenBank/DDBJ databases">
        <title>Methanogenic archaea and the global carbon cycle.</title>
        <authorList>
            <person name="Henriksen J.R."/>
            <person name="Luke J."/>
            <person name="Reinhart S."/>
            <person name="Benedict M.N."/>
            <person name="Youngblut N.D."/>
            <person name="Metcalf M.E."/>
            <person name="Whitaker R.J."/>
            <person name="Metcalf W.W."/>
        </authorList>
    </citation>
    <scope>NUCLEOTIDE SEQUENCE [LARGE SCALE GENOMIC DNA]</scope>
    <source>
        <strain evidence="16 17">HB-1</strain>
    </source>
</reference>
<evidence type="ECO:0000256" key="13">
    <source>
        <dbReference type="ARBA" id="ARBA00023315"/>
    </source>
</evidence>
<accession>A0A0E3SGA4</accession>
<name>A0A0E3SGA4_9EURY</name>
<dbReference type="EMBL" id="CP009516">
    <property type="protein sequence ID" value="AKB79357.1"/>
    <property type="molecule type" value="Genomic_DNA"/>
</dbReference>
<keyword evidence="9" id="KW-0479">Metal-binding</keyword>
<dbReference type="EC" id="2.7.7.23" evidence="5"/>
<evidence type="ECO:0000256" key="6">
    <source>
        <dbReference type="ARBA" id="ARBA00022490"/>
    </source>
</evidence>
<keyword evidence="14" id="KW-0961">Cell wall biogenesis/degradation</keyword>
<evidence type="ECO:0000256" key="3">
    <source>
        <dbReference type="ARBA" id="ARBA00007707"/>
    </source>
</evidence>
<comment type="cofactor">
    <cofactor evidence="1">
        <name>Mg(2+)</name>
        <dbReference type="ChEBI" id="CHEBI:18420"/>
    </cofactor>
</comment>
<evidence type="ECO:0000256" key="9">
    <source>
        <dbReference type="ARBA" id="ARBA00022723"/>
    </source>
</evidence>
<dbReference type="InterPro" id="IPR050065">
    <property type="entry name" value="GlmU-like"/>
</dbReference>
<keyword evidence="17" id="KW-1185">Reference proteome</keyword>